<gene>
    <name evidence="2" type="ORF">ABDJ38_04635</name>
</gene>
<protein>
    <submittedName>
        <fullName evidence="2">MOSC domain-containing protein</fullName>
    </submittedName>
</protein>
<organism evidence="2 3">
    <name type="scientific">Aurantiacibacter flavus</name>
    <dbReference type="NCBI Taxonomy" id="3145232"/>
    <lineage>
        <taxon>Bacteria</taxon>
        <taxon>Pseudomonadati</taxon>
        <taxon>Pseudomonadota</taxon>
        <taxon>Alphaproteobacteria</taxon>
        <taxon>Sphingomonadales</taxon>
        <taxon>Erythrobacteraceae</taxon>
        <taxon>Aurantiacibacter</taxon>
    </lineage>
</organism>
<dbReference type="Proteomes" id="UP001484535">
    <property type="component" value="Unassembled WGS sequence"/>
</dbReference>
<dbReference type="Gene3D" id="2.40.33.20">
    <property type="entry name" value="PK beta-barrel domain-like"/>
    <property type="match status" value="1"/>
</dbReference>
<sequence length="185" mass="19560">MATHGLSGRVAALAASSEHCFSKQTRATIVIRAGLGVEGDAHSGTRVQHLSRIKADPAKPNLRQVHLIHAELLNELSEAGYSLRSGDLGENILTEGIDLLELPRGALLHIGDQVELEVTGLRNPCGQIEAFQSGLLSQLVMKACNGRIVRKAGIMTVARVGGIINCGDAISVALPEGEHQPLEVV</sequence>
<dbReference type="RefSeq" id="WP_346783885.1">
    <property type="nucleotide sequence ID" value="NZ_JBDLBR010000001.1"/>
</dbReference>
<accession>A0ABV0CUD6</accession>
<evidence type="ECO:0000313" key="2">
    <source>
        <dbReference type="EMBL" id="MEN7536453.1"/>
    </source>
</evidence>
<proteinExistence type="predicted"/>
<dbReference type="PANTHER" id="PTHR36930">
    <property type="entry name" value="METAL-SULFUR CLUSTER BIOSYNTHESIS PROTEINS YUAD-RELATED"/>
    <property type="match status" value="1"/>
</dbReference>
<evidence type="ECO:0000313" key="3">
    <source>
        <dbReference type="Proteomes" id="UP001484535"/>
    </source>
</evidence>
<dbReference type="InterPro" id="IPR005302">
    <property type="entry name" value="MoCF_Sase_C"/>
</dbReference>
<dbReference type="InterPro" id="IPR011037">
    <property type="entry name" value="Pyrv_Knase-like_insert_dom_sf"/>
</dbReference>
<dbReference type="InterPro" id="IPR052716">
    <property type="entry name" value="MOSC_domain"/>
</dbReference>
<dbReference type="PANTHER" id="PTHR36930:SF1">
    <property type="entry name" value="MOSC DOMAIN-CONTAINING PROTEIN"/>
    <property type="match status" value="1"/>
</dbReference>
<comment type="caution">
    <text evidence="2">The sequence shown here is derived from an EMBL/GenBank/DDBJ whole genome shotgun (WGS) entry which is preliminary data.</text>
</comment>
<reference evidence="2 3" key="1">
    <citation type="submission" date="2024-05" db="EMBL/GenBank/DDBJ databases">
        <authorList>
            <person name="Park S."/>
        </authorList>
    </citation>
    <scope>NUCLEOTIDE SEQUENCE [LARGE SCALE GENOMIC DNA]</scope>
    <source>
        <strain evidence="2 3">DGU5</strain>
    </source>
</reference>
<evidence type="ECO:0000259" key="1">
    <source>
        <dbReference type="PROSITE" id="PS51340"/>
    </source>
</evidence>
<keyword evidence="3" id="KW-1185">Reference proteome</keyword>
<feature type="domain" description="MOSC" evidence="1">
    <location>
        <begin position="23"/>
        <end position="173"/>
    </location>
</feature>
<dbReference type="PROSITE" id="PS51340">
    <property type="entry name" value="MOSC"/>
    <property type="match status" value="1"/>
</dbReference>
<dbReference type="Pfam" id="PF03473">
    <property type="entry name" value="MOSC"/>
    <property type="match status" value="1"/>
</dbReference>
<name>A0ABV0CUD6_9SPHN</name>
<dbReference type="SUPFAM" id="SSF50800">
    <property type="entry name" value="PK beta-barrel domain-like"/>
    <property type="match status" value="1"/>
</dbReference>
<dbReference type="EMBL" id="JBDLBR010000001">
    <property type="protein sequence ID" value="MEN7536453.1"/>
    <property type="molecule type" value="Genomic_DNA"/>
</dbReference>